<evidence type="ECO:0000313" key="2">
    <source>
        <dbReference type="Proteomes" id="UP001596395"/>
    </source>
</evidence>
<proteinExistence type="predicted"/>
<name>A0ABD5VDP7_9EURY</name>
<dbReference type="Proteomes" id="UP001596395">
    <property type="component" value="Unassembled WGS sequence"/>
</dbReference>
<sequence>MAQKEAPCLYCDETFVFVAAAHLETHFGDSNAFNRYKEWLADEHGIDSNHEVFHTPGALTRAEDFEDYKHLFD</sequence>
<evidence type="ECO:0008006" key="3">
    <source>
        <dbReference type="Google" id="ProtNLM"/>
    </source>
</evidence>
<dbReference type="RefSeq" id="WP_336350500.1">
    <property type="nucleotide sequence ID" value="NZ_JAZAQL010000002.1"/>
</dbReference>
<comment type="caution">
    <text evidence="1">The sequence shown here is derived from an EMBL/GenBank/DDBJ whole genome shotgun (WGS) entry which is preliminary data.</text>
</comment>
<keyword evidence="2" id="KW-1185">Reference proteome</keyword>
<organism evidence="1 2">
    <name type="scientific">Halorubellus litoreus</name>
    <dbReference type="NCBI Taxonomy" id="755308"/>
    <lineage>
        <taxon>Archaea</taxon>
        <taxon>Methanobacteriati</taxon>
        <taxon>Methanobacteriota</taxon>
        <taxon>Stenosarchaea group</taxon>
        <taxon>Halobacteria</taxon>
        <taxon>Halobacteriales</taxon>
        <taxon>Halorubellaceae</taxon>
        <taxon>Halorubellus</taxon>
    </lineage>
</organism>
<reference evidence="1 2" key="1">
    <citation type="journal article" date="2019" name="Int. J. Syst. Evol. Microbiol.">
        <title>The Global Catalogue of Microorganisms (GCM) 10K type strain sequencing project: providing services to taxonomists for standard genome sequencing and annotation.</title>
        <authorList>
            <consortium name="The Broad Institute Genomics Platform"/>
            <consortium name="The Broad Institute Genome Sequencing Center for Infectious Disease"/>
            <person name="Wu L."/>
            <person name="Ma J."/>
        </authorList>
    </citation>
    <scope>NUCLEOTIDE SEQUENCE [LARGE SCALE GENOMIC DNA]</scope>
    <source>
        <strain evidence="1 2">GX26</strain>
    </source>
</reference>
<accession>A0ABD5VDP7</accession>
<dbReference type="AlphaFoldDB" id="A0ABD5VDP7"/>
<gene>
    <name evidence="1" type="ORF">ACFQGB_11775</name>
</gene>
<dbReference type="EMBL" id="JBHSXN010000002">
    <property type="protein sequence ID" value="MFC6953542.1"/>
    <property type="molecule type" value="Genomic_DNA"/>
</dbReference>
<protein>
    <recommendedName>
        <fullName evidence="3">C2H2-type domain-containing protein</fullName>
    </recommendedName>
</protein>
<evidence type="ECO:0000313" key="1">
    <source>
        <dbReference type="EMBL" id="MFC6953542.1"/>
    </source>
</evidence>